<evidence type="ECO:0000313" key="6">
    <source>
        <dbReference type="EMBL" id="SFN60604.1"/>
    </source>
</evidence>
<protein>
    <submittedName>
        <fullName evidence="6">Two component transcriptional regulator, LuxR family</fullName>
    </submittedName>
</protein>
<dbReference type="EMBL" id="FOUR01000011">
    <property type="protein sequence ID" value="SFN60604.1"/>
    <property type="molecule type" value="Genomic_DNA"/>
</dbReference>
<dbReference type="InterPro" id="IPR011006">
    <property type="entry name" value="CheY-like_superfamily"/>
</dbReference>
<dbReference type="GO" id="GO:0003677">
    <property type="term" value="F:DNA binding"/>
    <property type="evidence" value="ECO:0007669"/>
    <property type="project" value="UniProtKB-KW"/>
</dbReference>
<dbReference type="RefSeq" id="WP_092006803.1">
    <property type="nucleotide sequence ID" value="NZ_FOUR01000011.1"/>
</dbReference>
<reference evidence="7" key="1">
    <citation type="submission" date="2016-10" db="EMBL/GenBank/DDBJ databases">
        <authorList>
            <person name="Varghese N."/>
            <person name="Submissions S."/>
        </authorList>
    </citation>
    <scope>NUCLEOTIDE SEQUENCE [LARGE SCALE GENOMIC DNA]</scope>
    <source>
        <strain evidence="7">CGMCC 1.6775</strain>
    </source>
</reference>
<dbReference type="InterPro" id="IPR051015">
    <property type="entry name" value="EvgA-like"/>
</dbReference>
<gene>
    <name evidence="6" type="ORF">SAMN04487961_3490</name>
</gene>
<evidence type="ECO:0000259" key="4">
    <source>
        <dbReference type="PROSITE" id="PS50043"/>
    </source>
</evidence>
<name>A0A1I5ADN9_9GAMM</name>
<keyword evidence="1 3" id="KW-0597">Phosphoprotein</keyword>
<dbReference type="SMART" id="SM00448">
    <property type="entry name" value="REC"/>
    <property type="match status" value="1"/>
</dbReference>
<keyword evidence="7" id="KW-1185">Reference proteome</keyword>
<dbReference type="AlphaFoldDB" id="A0A1I5ADN9"/>
<dbReference type="PROSITE" id="PS50110">
    <property type="entry name" value="RESPONSE_REGULATORY"/>
    <property type="match status" value="1"/>
</dbReference>
<dbReference type="SUPFAM" id="SSF46894">
    <property type="entry name" value="C-terminal effector domain of the bipartite response regulators"/>
    <property type="match status" value="1"/>
</dbReference>
<organism evidence="6 7">
    <name type="scientific">Marinobacter pelagius</name>
    <dbReference type="NCBI Taxonomy" id="379482"/>
    <lineage>
        <taxon>Bacteria</taxon>
        <taxon>Pseudomonadati</taxon>
        <taxon>Pseudomonadota</taxon>
        <taxon>Gammaproteobacteria</taxon>
        <taxon>Pseudomonadales</taxon>
        <taxon>Marinobacteraceae</taxon>
        <taxon>Marinobacter</taxon>
    </lineage>
</organism>
<evidence type="ECO:0000313" key="7">
    <source>
        <dbReference type="Proteomes" id="UP000199339"/>
    </source>
</evidence>
<dbReference type="Gene3D" id="3.40.50.2300">
    <property type="match status" value="1"/>
</dbReference>
<dbReference type="InterPro" id="IPR016032">
    <property type="entry name" value="Sig_transdc_resp-reg_C-effctor"/>
</dbReference>
<dbReference type="InterPro" id="IPR000792">
    <property type="entry name" value="Tscrpt_reg_LuxR_C"/>
</dbReference>
<feature type="modified residue" description="4-aspartylphosphate" evidence="3">
    <location>
        <position position="54"/>
    </location>
</feature>
<dbReference type="GO" id="GO:0000160">
    <property type="term" value="P:phosphorelay signal transduction system"/>
    <property type="evidence" value="ECO:0007669"/>
    <property type="project" value="InterPro"/>
</dbReference>
<accession>A0A1I5ADN9</accession>
<dbReference type="PANTHER" id="PTHR45566">
    <property type="entry name" value="HTH-TYPE TRANSCRIPTIONAL REGULATOR YHJB-RELATED"/>
    <property type="match status" value="1"/>
</dbReference>
<sequence>MKLFIVDDHQLFIDGMRHLLGHLDGVSVIEECTRAEEAIERLEAEDSFDLVLIDLGMPGMDGLAILQRLRETGSGTPVVVVSAEEDIARIGHALELGALGYIPKEQSAIDMLHAVKQVLSGEIYVPGPVRERLSLYQSRRHPEHGTLTRRQMDVLELVARGYSNKQIASALFVAEHTVKVHIAAILKALNATNRTECVHKARSLGLLD</sequence>
<dbReference type="CDD" id="cd17535">
    <property type="entry name" value="REC_NarL-like"/>
    <property type="match status" value="1"/>
</dbReference>
<evidence type="ECO:0000256" key="2">
    <source>
        <dbReference type="ARBA" id="ARBA00023125"/>
    </source>
</evidence>
<dbReference type="PANTHER" id="PTHR45566:SF1">
    <property type="entry name" value="HTH-TYPE TRANSCRIPTIONAL REGULATOR YHJB-RELATED"/>
    <property type="match status" value="1"/>
</dbReference>
<evidence type="ECO:0000256" key="3">
    <source>
        <dbReference type="PROSITE-ProRule" id="PRU00169"/>
    </source>
</evidence>
<dbReference type="Pfam" id="PF00072">
    <property type="entry name" value="Response_reg"/>
    <property type="match status" value="1"/>
</dbReference>
<proteinExistence type="predicted"/>
<dbReference type="SUPFAM" id="SSF52172">
    <property type="entry name" value="CheY-like"/>
    <property type="match status" value="1"/>
</dbReference>
<feature type="domain" description="Response regulatory" evidence="5">
    <location>
        <begin position="2"/>
        <end position="119"/>
    </location>
</feature>
<dbReference type="OrthoDB" id="9814495at2"/>
<dbReference type="InterPro" id="IPR058245">
    <property type="entry name" value="NreC/VraR/RcsB-like_REC"/>
</dbReference>
<dbReference type="CDD" id="cd06170">
    <property type="entry name" value="LuxR_C_like"/>
    <property type="match status" value="1"/>
</dbReference>
<evidence type="ECO:0000259" key="5">
    <source>
        <dbReference type="PROSITE" id="PS50110"/>
    </source>
</evidence>
<dbReference type="PROSITE" id="PS50043">
    <property type="entry name" value="HTH_LUXR_2"/>
    <property type="match status" value="1"/>
</dbReference>
<feature type="domain" description="HTH luxR-type" evidence="4">
    <location>
        <begin position="140"/>
        <end position="205"/>
    </location>
</feature>
<evidence type="ECO:0000256" key="1">
    <source>
        <dbReference type="ARBA" id="ARBA00022553"/>
    </source>
</evidence>
<dbReference type="Pfam" id="PF00196">
    <property type="entry name" value="GerE"/>
    <property type="match status" value="1"/>
</dbReference>
<dbReference type="InterPro" id="IPR001789">
    <property type="entry name" value="Sig_transdc_resp-reg_receiver"/>
</dbReference>
<dbReference type="GO" id="GO:0006355">
    <property type="term" value="P:regulation of DNA-templated transcription"/>
    <property type="evidence" value="ECO:0007669"/>
    <property type="project" value="InterPro"/>
</dbReference>
<dbReference type="PRINTS" id="PR00038">
    <property type="entry name" value="HTHLUXR"/>
</dbReference>
<dbReference type="Proteomes" id="UP000199339">
    <property type="component" value="Unassembled WGS sequence"/>
</dbReference>
<keyword evidence="2" id="KW-0238">DNA-binding</keyword>
<dbReference type="SMART" id="SM00421">
    <property type="entry name" value="HTH_LUXR"/>
    <property type="match status" value="1"/>
</dbReference>